<protein>
    <submittedName>
        <fullName evidence="2">Condensation domain-containing protein</fullName>
    </submittedName>
</protein>
<organism evidence="2 3">
    <name type="scientific">Streptomyces rhizosphaericus</name>
    <dbReference type="NCBI Taxonomy" id="114699"/>
    <lineage>
        <taxon>Bacteria</taxon>
        <taxon>Bacillati</taxon>
        <taxon>Actinomycetota</taxon>
        <taxon>Actinomycetes</taxon>
        <taxon>Kitasatosporales</taxon>
        <taxon>Streptomycetaceae</taxon>
        <taxon>Streptomyces</taxon>
        <taxon>Streptomyces violaceusniger group</taxon>
    </lineage>
</organism>
<sequence length="496" mass="53823">MKFIDMHDLDVLPGLLTVWRPAPAGPHSTPWIPDPRPASYLQEAHIREACITDPGPRPPSWLATVFELPGELNAGALERALLGWIDRHESLRSRLLPHGGPGAGPRGGRVSRATLRAGTVAMLRTVVGDFPSGDELSHRIEALFDQETDPLTWPSFVFATVGHTDTESTTLYVGFDHSNVDGYSIFLIAHEIRELYAAALRGRPAELAEVGSFLDFAGSERAGAALVHSEHEAVAGWRDFVATNGGELPGFPAPPGTPASGTGAVGDVTGQGLGHGHAGAQAQAGGCEWLLDAQGAQAFQDACVRKGGNFFSGALACLAIVAHGNTGQQRFRAIAPFHTRTDPQWAQSVGWYVGLAPVGFAVRGTDAFREVMAEAGLALKRAKPLATVPLPRITELLGMPLEPRFMVSYMDIRRTPGAEQWGEWRAFALRSRRIHPHEVFLWIMRSRRGVYLSFRYPDTEGIRTAVPRHIEQTGWLMEQIANEGSEDCRGKESTTC</sequence>
<dbReference type="Gene3D" id="3.30.559.10">
    <property type="entry name" value="Chloramphenicol acetyltransferase-like domain"/>
    <property type="match status" value="1"/>
</dbReference>
<comment type="caution">
    <text evidence="2">The sequence shown here is derived from an EMBL/GenBank/DDBJ whole genome shotgun (WGS) entry which is preliminary data.</text>
</comment>
<keyword evidence="3" id="KW-1185">Reference proteome</keyword>
<dbReference type="InterPro" id="IPR023213">
    <property type="entry name" value="CAT-like_dom_sf"/>
</dbReference>
<dbReference type="EMBL" id="BAAAID010000001">
    <property type="protein sequence ID" value="GAA0914445.1"/>
    <property type="molecule type" value="Genomic_DNA"/>
</dbReference>
<accession>A0ABN1NQP3</accession>
<evidence type="ECO:0000313" key="2">
    <source>
        <dbReference type="EMBL" id="GAA0914445.1"/>
    </source>
</evidence>
<feature type="domain" description="Condensation" evidence="1">
    <location>
        <begin position="63"/>
        <end position="398"/>
    </location>
</feature>
<dbReference type="Proteomes" id="UP001500418">
    <property type="component" value="Unassembled WGS sequence"/>
</dbReference>
<dbReference type="Pfam" id="PF00668">
    <property type="entry name" value="Condensation"/>
    <property type="match status" value="1"/>
</dbReference>
<proteinExistence type="predicted"/>
<evidence type="ECO:0000313" key="3">
    <source>
        <dbReference type="Proteomes" id="UP001500418"/>
    </source>
</evidence>
<gene>
    <name evidence="2" type="ORF">GCM10009575_000490</name>
</gene>
<reference evidence="2 3" key="1">
    <citation type="journal article" date="2019" name="Int. J. Syst. Evol. Microbiol.">
        <title>The Global Catalogue of Microorganisms (GCM) 10K type strain sequencing project: providing services to taxonomists for standard genome sequencing and annotation.</title>
        <authorList>
            <consortium name="The Broad Institute Genomics Platform"/>
            <consortium name="The Broad Institute Genome Sequencing Center for Infectious Disease"/>
            <person name="Wu L."/>
            <person name="Ma J."/>
        </authorList>
    </citation>
    <scope>NUCLEOTIDE SEQUENCE [LARGE SCALE GENOMIC DNA]</scope>
    <source>
        <strain evidence="2 3">JCM 11444</strain>
    </source>
</reference>
<dbReference type="SUPFAM" id="SSF52777">
    <property type="entry name" value="CoA-dependent acyltransferases"/>
    <property type="match status" value="2"/>
</dbReference>
<name>A0ABN1NQP3_9ACTN</name>
<dbReference type="Gene3D" id="3.30.559.30">
    <property type="entry name" value="Nonribosomal peptide synthetase, condensation domain"/>
    <property type="match status" value="1"/>
</dbReference>
<dbReference type="InterPro" id="IPR001242">
    <property type="entry name" value="Condensation_dom"/>
</dbReference>
<evidence type="ECO:0000259" key="1">
    <source>
        <dbReference type="Pfam" id="PF00668"/>
    </source>
</evidence>